<evidence type="ECO:0000313" key="2">
    <source>
        <dbReference type="EMBL" id="URA07166.1"/>
    </source>
</evidence>
<dbReference type="Pfam" id="PF00186">
    <property type="entry name" value="DHFR_1"/>
    <property type="match status" value="1"/>
</dbReference>
<feature type="domain" description="DHFR" evidence="1">
    <location>
        <begin position="12"/>
        <end position="90"/>
    </location>
</feature>
<dbReference type="InterPro" id="IPR024072">
    <property type="entry name" value="DHFR-like_dom_sf"/>
</dbReference>
<protein>
    <submittedName>
        <fullName evidence="2">Dihydrofolate reductase</fullName>
    </submittedName>
</protein>
<dbReference type="GO" id="GO:0004146">
    <property type="term" value="F:dihydrofolate reductase activity"/>
    <property type="evidence" value="ECO:0007669"/>
    <property type="project" value="InterPro"/>
</dbReference>
<organism evidence="2 3">
    <name type="scientific">Xanthomonas phage Mallos</name>
    <dbReference type="NCBI Taxonomy" id="2939131"/>
    <lineage>
        <taxon>Viruses</taxon>
        <taxon>Duplodnaviria</taxon>
        <taxon>Heunggongvirae</taxon>
        <taxon>Uroviricota</taxon>
        <taxon>Caudoviricetes</taxon>
        <taxon>Mesyanzhinovviridae</taxon>
        <taxon>Bradleyvirinae</taxon>
        <taxon>Mallosvirus</taxon>
        <taxon>Mallosvirus mallos</taxon>
    </lineage>
</organism>
<keyword evidence="3" id="KW-1185">Reference proteome</keyword>
<dbReference type="EMBL" id="ON189047">
    <property type="protein sequence ID" value="URA07166.1"/>
    <property type="molecule type" value="Genomic_DNA"/>
</dbReference>
<sequence>MAVSHDGFVARGPADDMRWTGQEDKALFKTLTLSSPHPLLVGRKTYELMPALADRELIPISRNPELGMSLDKAAELYPGAWLIGGSEVARAALQAGLVGLVYESRVKAKLKEGIPWRPLEKFLQVHPKADFWIDTGVHVRVHGVKRGS</sequence>
<evidence type="ECO:0000313" key="3">
    <source>
        <dbReference type="Proteomes" id="UP001056460"/>
    </source>
</evidence>
<proteinExistence type="predicted"/>
<dbReference type="SUPFAM" id="SSF53597">
    <property type="entry name" value="Dihydrofolate reductase-like"/>
    <property type="match status" value="1"/>
</dbReference>
<dbReference type="Proteomes" id="UP001056460">
    <property type="component" value="Segment"/>
</dbReference>
<reference evidence="2" key="1">
    <citation type="journal article" date="2022" name="Viruses">
        <title>Isolation of novel Xanthomonas phages for the plant pathogens X. translucens and X. campestris.</title>
        <authorList>
            <person name="Erdrich S.H."/>
            <person name="Sharma V."/>
            <person name="Schurr U."/>
            <person name="Arsova B."/>
            <person name="Frunzke J."/>
        </authorList>
    </citation>
    <scope>NUCLEOTIDE SEQUENCE</scope>
</reference>
<name>A0A9E7J5F4_9CAUD</name>
<gene>
    <name evidence="2" type="ORF">Mallos_BL60058</name>
</gene>
<accession>A0A9E7J5F4</accession>
<dbReference type="GO" id="GO:0046654">
    <property type="term" value="P:tetrahydrofolate biosynthetic process"/>
    <property type="evidence" value="ECO:0007669"/>
    <property type="project" value="InterPro"/>
</dbReference>
<evidence type="ECO:0000259" key="1">
    <source>
        <dbReference type="Pfam" id="PF00186"/>
    </source>
</evidence>
<dbReference type="Gene3D" id="3.40.430.10">
    <property type="entry name" value="Dihydrofolate Reductase, subunit A"/>
    <property type="match status" value="1"/>
</dbReference>
<dbReference type="InterPro" id="IPR001796">
    <property type="entry name" value="DHFR_dom"/>
</dbReference>